<proteinExistence type="predicted"/>
<dbReference type="Proteomes" id="UP000182680">
    <property type="component" value="Unassembled WGS sequence"/>
</dbReference>
<evidence type="ECO:0000313" key="2">
    <source>
        <dbReference type="Proteomes" id="UP000182680"/>
    </source>
</evidence>
<dbReference type="EMBL" id="FPIW01000031">
    <property type="protein sequence ID" value="SFW54626.1"/>
    <property type="molecule type" value="Genomic_DNA"/>
</dbReference>
<accession>A0AA94HTC4</accession>
<dbReference type="AlphaFoldDB" id="A0AA94HTC4"/>
<comment type="caution">
    <text evidence="1">The sequence shown here is derived from an EMBL/GenBank/DDBJ whole genome shotgun (WGS) entry which is preliminary data.</text>
</comment>
<protein>
    <submittedName>
        <fullName evidence="1">Uncharacterized protein</fullName>
    </submittedName>
</protein>
<evidence type="ECO:0000313" key="1">
    <source>
        <dbReference type="EMBL" id="SFW54626.1"/>
    </source>
</evidence>
<organism evidence="1 2">
    <name type="scientific">Desulfovibrio desulfuricans</name>
    <dbReference type="NCBI Taxonomy" id="876"/>
    <lineage>
        <taxon>Bacteria</taxon>
        <taxon>Pseudomonadati</taxon>
        <taxon>Thermodesulfobacteriota</taxon>
        <taxon>Desulfovibrionia</taxon>
        <taxon>Desulfovibrionales</taxon>
        <taxon>Desulfovibrionaceae</taxon>
        <taxon>Desulfovibrio</taxon>
    </lineage>
</organism>
<sequence length="134" mass="15263">MLDYRLFKEINDLFAAGRHDKARRLLMEVQSRGIALHDEISMLKARLKNLEDAICLAETLTLEKGFYWLSAGGLRQGPFCPRCYEYEGGLIRLERARGSLCCPYCHATYQGIQNEAEYSSNAAGRQARIIPFAR</sequence>
<dbReference type="RefSeq" id="WP_072311978.1">
    <property type="nucleotide sequence ID" value="NZ_FPIW01000031.1"/>
</dbReference>
<gene>
    <name evidence="1" type="ORF">SAMN02910291_01778</name>
</gene>
<name>A0AA94HTC4_DESDE</name>
<reference evidence="2" key="1">
    <citation type="submission" date="2016-11" db="EMBL/GenBank/DDBJ databases">
        <authorList>
            <person name="Jaros S."/>
            <person name="Januszkiewicz K."/>
            <person name="Wedrychowicz H."/>
        </authorList>
    </citation>
    <scope>NUCLEOTIDE SEQUENCE [LARGE SCALE GENOMIC DNA]</scope>
    <source>
        <strain evidence="2">DSM 7057</strain>
    </source>
</reference>